<reference evidence="1 2" key="1">
    <citation type="journal article" date="1979" name="Int. J. Syst. Evol. Microbiol.">
        <title>Bacillus globisporus subsp. marinus subsp. nov.</title>
        <authorList>
            <person name="Liu H."/>
        </authorList>
    </citation>
    <scope>NUCLEOTIDE SEQUENCE [LARGE SCALE GENOMIC DNA]</scope>
    <source>
        <strain evidence="1 2">DSM 1297</strain>
    </source>
</reference>
<name>A0ABV3Q8Z4_9BACL</name>
<organism evidence="1 2">
    <name type="scientific">Jeotgalibacillus marinus</name>
    <dbReference type="NCBI Taxonomy" id="86667"/>
    <lineage>
        <taxon>Bacteria</taxon>
        <taxon>Bacillati</taxon>
        <taxon>Bacillota</taxon>
        <taxon>Bacilli</taxon>
        <taxon>Bacillales</taxon>
        <taxon>Caryophanaceae</taxon>
        <taxon>Jeotgalibacillus</taxon>
    </lineage>
</organism>
<accession>A0ABV3Q8Z4</accession>
<protein>
    <recommendedName>
        <fullName evidence="3">MBL fold metallo-hydrolase</fullName>
    </recommendedName>
</protein>
<proteinExistence type="predicted"/>
<sequence>FVNAHHLHREGKWETVKTVFANAPAIICRLDPDQPSASISFLKLNDHLLHLLDNKQRLMIGTGGWSYTLNRIQP</sequence>
<dbReference type="EMBL" id="JBFMIA010000261">
    <property type="protein sequence ID" value="MEW9503578.1"/>
    <property type="molecule type" value="Genomic_DNA"/>
</dbReference>
<keyword evidence="2" id="KW-1185">Reference proteome</keyword>
<evidence type="ECO:0008006" key="3">
    <source>
        <dbReference type="Google" id="ProtNLM"/>
    </source>
</evidence>
<comment type="caution">
    <text evidence="1">The sequence shown here is derived from an EMBL/GenBank/DDBJ whole genome shotgun (WGS) entry which is preliminary data.</text>
</comment>
<feature type="non-terminal residue" evidence="1">
    <location>
        <position position="1"/>
    </location>
</feature>
<dbReference type="RefSeq" id="WP_367781041.1">
    <property type="nucleotide sequence ID" value="NZ_JBFMIA010000261.1"/>
</dbReference>
<dbReference type="Proteomes" id="UP001556040">
    <property type="component" value="Unassembled WGS sequence"/>
</dbReference>
<evidence type="ECO:0000313" key="1">
    <source>
        <dbReference type="EMBL" id="MEW9503578.1"/>
    </source>
</evidence>
<evidence type="ECO:0000313" key="2">
    <source>
        <dbReference type="Proteomes" id="UP001556040"/>
    </source>
</evidence>
<gene>
    <name evidence="1" type="ORF">AB1471_17780</name>
</gene>